<organism evidence="5 6">
    <name type="scientific">Yoonia maricola</name>
    <dbReference type="NCBI Taxonomy" id="420999"/>
    <lineage>
        <taxon>Bacteria</taxon>
        <taxon>Pseudomonadati</taxon>
        <taxon>Pseudomonadota</taxon>
        <taxon>Alphaproteobacteria</taxon>
        <taxon>Rhodobacterales</taxon>
        <taxon>Paracoccaceae</taxon>
        <taxon>Yoonia</taxon>
    </lineage>
</organism>
<dbReference type="Proteomes" id="UP000228531">
    <property type="component" value="Unassembled WGS sequence"/>
</dbReference>
<dbReference type="PANTHER" id="PTHR30576">
    <property type="entry name" value="COLANIC BIOSYNTHESIS UDP-GLUCOSE LIPID CARRIER TRANSFERASE"/>
    <property type="match status" value="1"/>
</dbReference>
<dbReference type="AlphaFoldDB" id="A0A2M8W2I7"/>
<evidence type="ECO:0000256" key="3">
    <source>
        <dbReference type="SAM" id="Phobius"/>
    </source>
</evidence>
<feature type="transmembrane region" description="Helical" evidence="3">
    <location>
        <begin position="37"/>
        <end position="61"/>
    </location>
</feature>
<name>A0A2M8W2I7_9RHOB</name>
<feature type="domain" description="Bacterial sugar transferase" evidence="4">
    <location>
        <begin position="32"/>
        <end position="214"/>
    </location>
</feature>
<keyword evidence="3" id="KW-0812">Transmembrane</keyword>
<dbReference type="OrthoDB" id="9808602at2"/>
<accession>A0A2M8W2I7</accession>
<keyword evidence="3" id="KW-1133">Transmembrane helix</keyword>
<comment type="similarity">
    <text evidence="1">Belongs to the bacterial sugar transferase family.</text>
</comment>
<evidence type="ECO:0000256" key="1">
    <source>
        <dbReference type="ARBA" id="ARBA00006464"/>
    </source>
</evidence>
<protein>
    <submittedName>
        <fullName evidence="5">Lipopolysaccharide/colanic/teichoic acid biosynthesis glycosyltransferase</fullName>
    </submittedName>
</protein>
<reference evidence="5 6" key="1">
    <citation type="submission" date="2017-11" db="EMBL/GenBank/DDBJ databases">
        <title>Genomic Encyclopedia of Archaeal and Bacterial Type Strains, Phase II (KMG-II): From Individual Species to Whole Genera.</title>
        <authorList>
            <person name="Goeker M."/>
        </authorList>
    </citation>
    <scope>NUCLEOTIDE SEQUENCE [LARGE SCALE GENOMIC DNA]</scope>
    <source>
        <strain evidence="5 6">DSM 29128</strain>
    </source>
</reference>
<proteinExistence type="inferred from homology"/>
<dbReference type="RefSeq" id="WP_100369067.1">
    <property type="nucleotide sequence ID" value="NZ_PGTY01000003.1"/>
</dbReference>
<dbReference type="Pfam" id="PF02397">
    <property type="entry name" value="Bac_transf"/>
    <property type="match status" value="1"/>
</dbReference>
<keyword evidence="3" id="KW-0472">Membrane</keyword>
<dbReference type="EMBL" id="PGTY01000003">
    <property type="protein sequence ID" value="PJI85118.1"/>
    <property type="molecule type" value="Genomic_DNA"/>
</dbReference>
<gene>
    <name evidence="5" type="ORF">BC777_3114</name>
</gene>
<dbReference type="GO" id="GO:0000271">
    <property type="term" value="P:polysaccharide biosynthetic process"/>
    <property type="evidence" value="ECO:0007669"/>
    <property type="project" value="UniProtKB-KW"/>
</dbReference>
<evidence type="ECO:0000256" key="2">
    <source>
        <dbReference type="ARBA" id="ARBA00023169"/>
    </source>
</evidence>
<dbReference type="GO" id="GO:0016780">
    <property type="term" value="F:phosphotransferase activity, for other substituted phosphate groups"/>
    <property type="evidence" value="ECO:0007669"/>
    <property type="project" value="TreeGrafter"/>
</dbReference>
<sequence>MLHFDEKDFRREAAHGQIFDSPPNRTTVPVSKRVFDVGVSILLLPVLACVALALFVINPLLNRGPLMYFQRRMGQRGQPFRAFKFRTMRPVAASARGAYDRLEEDRISRMGRILRKVRIDELPQIINVLRGEMSMIGPRPDLYDHACVYLDSVPGYAARQQMLPGISGYAQTEVGYVDGKEGIQRKVAADLYYAMHASFLFDLWIAWRTVCVIVGRKGR</sequence>
<keyword evidence="5" id="KW-0808">Transferase</keyword>
<keyword evidence="6" id="KW-1185">Reference proteome</keyword>
<evidence type="ECO:0000259" key="4">
    <source>
        <dbReference type="Pfam" id="PF02397"/>
    </source>
</evidence>
<evidence type="ECO:0000313" key="5">
    <source>
        <dbReference type="EMBL" id="PJI85118.1"/>
    </source>
</evidence>
<comment type="caution">
    <text evidence="5">The sequence shown here is derived from an EMBL/GenBank/DDBJ whole genome shotgun (WGS) entry which is preliminary data.</text>
</comment>
<keyword evidence="2" id="KW-0270">Exopolysaccharide synthesis</keyword>
<evidence type="ECO:0000313" key="6">
    <source>
        <dbReference type="Proteomes" id="UP000228531"/>
    </source>
</evidence>
<dbReference type="PANTHER" id="PTHR30576:SF0">
    <property type="entry name" value="UNDECAPRENYL-PHOSPHATE N-ACETYLGALACTOSAMINYL 1-PHOSPHATE TRANSFERASE-RELATED"/>
    <property type="match status" value="1"/>
</dbReference>
<dbReference type="InterPro" id="IPR003362">
    <property type="entry name" value="Bact_transf"/>
</dbReference>